<feature type="region of interest" description="Disordered" evidence="1">
    <location>
        <begin position="417"/>
        <end position="476"/>
    </location>
</feature>
<name>A0A4Y7SEH3_COPMI</name>
<keyword evidence="3" id="KW-1185">Reference proteome</keyword>
<organism evidence="2 3">
    <name type="scientific">Coprinellus micaceus</name>
    <name type="common">Glistening ink-cap mushroom</name>
    <name type="synonym">Coprinus micaceus</name>
    <dbReference type="NCBI Taxonomy" id="71717"/>
    <lineage>
        <taxon>Eukaryota</taxon>
        <taxon>Fungi</taxon>
        <taxon>Dikarya</taxon>
        <taxon>Basidiomycota</taxon>
        <taxon>Agaricomycotina</taxon>
        <taxon>Agaricomycetes</taxon>
        <taxon>Agaricomycetidae</taxon>
        <taxon>Agaricales</taxon>
        <taxon>Agaricineae</taxon>
        <taxon>Psathyrellaceae</taxon>
        <taxon>Coprinellus</taxon>
    </lineage>
</organism>
<dbReference type="Proteomes" id="UP000298030">
    <property type="component" value="Unassembled WGS sequence"/>
</dbReference>
<reference evidence="2 3" key="1">
    <citation type="journal article" date="2019" name="Nat. Ecol. Evol.">
        <title>Megaphylogeny resolves global patterns of mushroom evolution.</title>
        <authorList>
            <person name="Varga T."/>
            <person name="Krizsan K."/>
            <person name="Foldi C."/>
            <person name="Dima B."/>
            <person name="Sanchez-Garcia M."/>
            <person name="Sanchez-Ramirez S."/>
            <person name="Szollosi G.J."/>
            <person name="Szarkandi J.G."/>
            <person name="Papp V."/>
            <person name="Albert L."/>
            <person name="Andreopoulos W."/>
            <person name="Angelini C."/>
            <person name="Antonin V."/>
            <person name="Barry K.W."/>
            <person name="Bougher N.L."/>
            <person name="Buchanan P."/>
            <person name="Buyck B."/>
            <person name="Bense V."/>
            <person name="Catcheside P."/>
            <person name="Chovatia M."/>
            <person name="Cooper J."/>
            <person name="Damon W."/>
            <person name="Desjardin D."/>
            <person name="Finy P."/>
            <person name="Geml J."/>
            <person name="Haridas S."/>
            <person name="Hughes K."/>
            <person name="Justo A."/>
            <person name="Karasinski D."/>
            <person name="Kautmanova I."/>
            <person name="Kiss B."/>
            <person name="Kocsube S."/>
            <person name="Kotiranta H."/>
            <person name="LaButti K.M."/>
            <person name="Lechner B.E."/>
            <person name="Liimatainen K."/>
            <person name="Lipzen A."/>
            <person name="Lukacs Z."/>
            <person name="Mihaltcheva S."/>
            <person name="Morgado L.N."/>
            <person name="Niskanen T."/>
            <person name="Noordeloos M.E."/>
            <person name="Ohm R.A."/>
            <person name="Ortiz-Santana B."/>
            <person name="Ovrebo C."/>
            <person name="Racz N."/>
            <person name="Riley R."/>
            <person name="Savchenko A."/>
            <person name="Shiryaev A."/>
            <person name="Soop K."/>
            <person name="Spirin V."/>
            <person name="Szebenyi C."/>
            <person name="Tomsovsky M."/>
            <person name="Tulloss R.E."/>
            <person name="Uehling J."/>
            <person name="Grigoriev I.V."/>
            <person name="Vagvolgyi C."/>
            <person name="Papp T."/>
            <person name="Martin F.M."/>
            <person name="Miettinen O."/>
            <person name="Hibbett D.S."/>
            <person name="Nagy L.G."/>
        </authorList>
    </citation>
    <scope>NUCLEOTIDE SEQUENCE [LARGE SCALE GENOMIC DNA]</scope>
    <source>
        <strain evidence="2 3">FP101781</strain>
    </source>
</reference>
<evidence type="ECO:0000313" key="3">
    <source>
        <dbReference type="Proteomes" id="UP000298030"/>
    </source>
</evidence>
<gene>
    <name evidence="2" type="ORF">FA13DRAFT_1820382</name>
</gene>
<dbReference type="InterPro" id="IPR052560">
    <property type="entry name" value="RdDP_mobile_element"/>
</dbReference>
<evidence type="ECO:0000313" key="2">
    <source>
        <dbReference type="EMBL" id="TEB20118.1"/>
    </source>
</evidence>
<dbReference type="PANTHER" id="PTHR36688:SF1">
    <property type="entry name" value="ENDONUCLEASE_EXONUCLEASE_PHOSPHATASE DOMAIN-CONTAINING PROTEIN"/>
    <property type="match status" value="1"/>
</dbReference>
<dbReference type="OrthoDB" id="3051112at2759"/>
<dbReference type="InterPro" id="IPR036691">
    <property type="entry name" value="Endo/exonu/phosph_ase_sf"/>
</dbReference>
<dbReference type="EMBL" id="QPFP01000154">
    <property type="protein sequence ID" value="TEB20118.1"/>
    <property type="molecule type" value="Genomic_DNA"/>
</dbReference>
<feature type="region of interest" description="Disordered" evidence="1">
    <location>
        <begin position="378"/>
        <end position="397"/>
    </location>
</feature>
<accession>A0A4Y7SEH3</accession>
<comment type="caution">
    <text evidence="2">The sequence shown here is derived from an EMBL/GenBank/DDBJ whole genome shotgun (WGS) entry which is preliminary data.</text>
</comment>
<sequence>MFSCSRPSRPNGRLPGGGVTALVSTELNCTFREDLSCPDLIVLDLPDFFLINSYLPPANSRAKHWDQKEAMKSLLQTVNLLYHLDHGTIAARKPIVLMGDLNGRIANHQLPGDTLLHFPRHSSDNVMNTRGRWIINSVSNPHSLAIVNGTCFENAQTGRRTSFQKKGSSIIDDAMLSESLLETVVSLSITRPMPTWDHARLQLVLDVRHSHLATEDAPCTSHPPPSFEPSSPIDFMLEDVIAARLTDEMATRQYYGAPFFHGRSIQAYITSHKNTSSSPRRTCAIARSNQTVDVITTLGPTQNALLTAITYFAIHVDPCATLVIHLDSDSTIRSLCYDVGPAYLRGTLDATSPLALASSVLRMRPGTTSLVAVTDKTRETQPWKAAQQSATSPATDPIPFAIRSVEDSLPDWEAPLGEPLTDEEFPKPKVNTQLPPILRRTPKPRSIAQIRRELGRTGPPEDTDKHSESHRGRKKDRALMWANLIDPKPRPMAVKLPELATDFKGRMNPPAILPPLFNQAKYEDDARRATFLPDETVDRSPHHSFSRPFTEDDIIWAKKRIRQRPRNSARGLFNECIAQKDVPKKWLSTTLIGILKPKKPESKPESYRIIALECCILKVLTLLIDRRFREWMEDVDLLPDSQNGFREGYRTNNNAFILRHCIDKTIAAGKCLAAVFVDLKNAFPIHQSSNPLGETA</sequence>
<protein>
    <recommendedName>
        <fullName evidence="4">Reverse transcriptase domain-containing protein</fullName>
    </recommendedName>
</protein>
<evidence type="ECO:0008006" key="4">
    <source>
        <dbReference type="Google" id="ProtNLM"/>
    </source>
</evidence>
<dbReference type="STRING" id="71717.A0A4Y7SEH3"/>
<dbReference type="PANTHER" id="PTHR36688">
    <property type="entry name" value="ENDO/EXONUCLEASE/PHOSPHATASE DOMAIN-CONTAINING PROTEIN"/>
    <property type="match status" value="1"/>
</dbReference>
<proteinExistence type="predicted"/>
<evidence type="ECO:0000256" key="1">
    <source>
        <dbReference type="SAM" id="MobiDB-lite"/>
    </source>
</evidence>
<dbReference type="Gene3D" id="3.60.10.10">
    <property type="entry name" value="Endonuclease/exonuclease/phosphatase"/>
    <property type="match status" value="1"/>
</dbReference>
<dbReference type="AlphaFoldDB" id="A0A4Y7SEH3"/>
<dbReference type="SUPFAM" id="SSF56219">
    <property type="entry name" value="DNase I-like"/>
    <property type="match status" value="1"/>
</dbReference>